<dbReference type="GO" id="GO:0016301">
    <property type="term" value="F:kinase activity"/>
    <property type="evidence" value="ECO:0007669"/>
    <property type="project" value="UniProtKB-UniRule"/>
</dbReference>
<keyword evidence="3" id="KW-0418">Kinase</keyword>
<dbReference type="GO" id="GO:0102193">
    <property type="term" value="F:protein-ribulosamine 3-kinase activity"/>
    <property type="evidence" value="ECO:0007669"/>
    <property type="project" value="UniProtKB-EC"/>
</dbReference>
<gene>
    <name evidence="4" type="ORF">HYFRA_00013932</name>
</gene>
<dbReference type="Proteomes" id="UP000696280">
    <property type="component" value="Unassembled WGS sequence"/>
</dbReference>
<keyword evidence="3" id="KW-0808">Transferase</keyword>
<evidence type="ECO:0000256" key="3">
    <source>
        <dbReference type="PIRNR" id="PIRNR006221"/>
    </source>
</evidence>
<proteinExistence type="inferred from homology"/>
<dbReference type="PANTHER" id="PTHR12149">
    <property type="entry name" value="FRUCTOSAMINE 3 KINASE-RELATED PROTEIN"/>
    <property type="match status" value="1"/>
</dbReference>
<dbReference type="EMBL" id="CAJVRL010000110">
    <property type="protein sequence ID" value="CAG8961480.1"/>
    <property type="molecule type" value="Genomic_DNA"/>
</dbReference>
<name>A0A9N9L6U8_9HELO</name>
<evidence type="ECO:0000256" key="1">
    <source>
        <dbReference type="ARBA" id="ARBA00011961"/>
    </source>
</evidence>
<dbReference type="EC" id="2.7.1.172" evidence="1"/>
<dbReference type="SUPFAM" id="SSF56112">
    <property type="entry name" value="Protein kinase-like (PK-like)"/>
    <property type="match status" value="1"/>
</dbReference>
<dbReference type="PANTHER" id="PTHR12149:SF8">
    <property type="entry name" value="PROTEIN-RIBULOSAMINE 3-KINASE"/>
    <property type="match status" value="1"/>
</dbReference>
<dbReference type="Gene3D" id="3.90.1200.10">
    <property type="match status" value="1"/>
</dbReference>
<keyword evidence="5" id="KW-1185">Reference proteome</keyword>
<sequence>MTDNTIWDKEIPVPAEVISYVDPAILKALPPGTKTSGISPSGSSYWARTAKIEAAGPNGEEKNYFMKVHQGDTGKDMVSAFFQGMSSLHDAAPDLVAKPISWGSYTSIADTHFFLCEFHNLSGAIPEKEIFTVRVAEMHKTTRLKSETFGFPYPAYGGNQKQVFPVTKTWEECFSKGLQGLFERETETNGYDEENERFKKAMIEKVIPRLLRPLETGDRKIIPVLVHGDLWDGNASVNEETGRPVIFDATPVWAHNEYELGPWFCPRHKFNEYISDYTNHFPISDPKEEFEDRGALYSLRFDMLSSSLYPGNLKFRYLAMETMRKLVKRYGDGVE</sequence>
<dbReference type="AlphaFoldDB" id="A0A9N9L6U8"/>
<dbReference type="Pfam" id="PF03881">
    <property type="entry name" value="Fructosamin_kin"/>
    <property type="match status" value="1"/>
</dbReference>
<dbReference type="OrthoDB" id="5772781at2759"/>
<dbReference type="PIRSF" id="PIRSF006221">
    <property type="entry name" value="Ketosamine-3-kinase"/>
    <property type="match status" value="1"/>
</dbReference>
<comment type="catalytic activity">
    <reaction evidence="2">
        <text>N(6)-D-ribulosyl-L-lysyl-[protein] + ATP = N(6)-(3-O-phospho-D-ribulosyl)-L-lysyl-[protein] + ADP + H(+)</text>
        <dbReference type="Rhea" id="RHEA:48432"/>
        <dbReference type="Rhea" id="RHEA-COMP:12103"/>
        <dbReference type="Rhea" id="RHEA-COMP:12104"/>
        <dbReference type="ChEBI" id="CHEBI:15378"/>
        <dbReference type="ChEBI" id="CHEBI:30616"/>
        <dbReference type="ChEBI" id="CHEBI:90418"/>
        <dbReference type="ChEBI" id="CHEBI:90420"/>
        <dbReference type="ChEBI" id="CHEBI:456216"/>
        <dbReference type="EC" id="2.7.1.172"/>
    </reaction>
    <physiologicalReaction direction="left-to-right" evidence="2">
        <dbReference type="Rhea" id="RHEA:48433"/>
    </physiologicalReaction>
</comment>
<organism evidence="4 5">
    <name type="scientific">Hymenoscyphus fraxineus</name>
    <dbReference type="NCBI Taxonomy" id="746836"/>
    <lineage>
        <taxon>Eukaryota</taxon>
        <taxon>Fungi</taxon>
        <taxon>Dikarya</taxon>
        <taxon>Ascomycota</taxon>
        <taxon>Pezizomycotina</taxon>
        <taxon>Leotiomycetes</taxon>
        <taxon>Helotiales</taxon>
        <taxon>Helotiaceae</taxon>
        <taxon>Hymenoscyphus</taxon>
    </lineage>
</organism>
<accession>A0A9N9L6U8</accession>
<comment type="similarity">
    <text evidence="3">Belongs to the fructosamine kinase family.</text>
</comment>
<evidence type="ECO:0000313" key="4">
    <source>
        <dbReference type="EMBL" id="CAG8961480.1"/>
    </source>
</evidence>
<protein>
    <recommendedName>
        <fullName evidence="1">protein-ribulosamine 3-kinase</fullName>
        <ecNumber evidence="1">2.7.1.172</ecNumber>
    </recommendedName>
</protein>
<reference evidence="4" key="1">
    <citation type="submission" date="2021-07" db="EMBL/GenBank/DDBJ databases">
        <authorList>
            <person name="Durling M."/>
        </authorList>
    </citation>
    <scope>NUCLEOTIDE SEQUENCE</scope>
</reference>
<evidence type="ECO:0000256" key="2">
    <source>
        <dbReference type="ARBA" id="ARBA00048655"/>
    </source>
</evidence>
<dbReference type="InterPro" id="IPR016477">
    <property type="entry name" value="Fructo-/Ketosamine-3-kinase"/>
</dbReference>
<comment type="caution">
    <text evidence="4">The sequence shown here is derived from an EMBL/GenBank/DDBJ whole genome shotgun (WGS) entry which is preliminary data.</text>
</comment>
<evidence type="ECO:0000313" key="5">
    <source>
        <dbReference type="Proteomes" id="UP000696280"/>
    </source>
</evidence>
<dbReference type="InterPro" id="IPR011009">
    <property type="entry name" value="Kinase-like_dom_sf"/>
</dbReference>